<accession>B7J8U3</accession>
<dbReference type="HOGENOM" id="CLU_2646228_0_0_6"/>
<keyword evidence="2" id="KW-1185">Reference proteome</keyword>
<evidence type="ECO:0000313" key="1">
    <source>
        <dbReference type="EMBL" id="ACK80724.1"/>
    </source>
</evidence>
<dbReference type="PaxDb" id="243159-AFE_1261"/>
<evidence type="ECO:0000313" key="2">
    <source>
        <dbReference type="Proteomes" id="UP000001362"/>
    </source>
</evidence>
<gene>
    <name evidence="1" type="ordered locus">AFE_1261</name>
</gene>
<sequence>MGFFFGRRPEFCLQLLFGIHRGIRRISTGGIPCQISHTPSGLSARMTGLAVFMAALPNRASSETRQPFGAACTTGR</sequence>
<dbReference type="AlphaFoldDB" id="B7J8U3"/>
<proteinExistence type="predicted"/>
<reference evidence="1 2" key="1">
    <citation type="journal article" date="2008" name="BMC Genomics">
        <title>Acidithiobacillus ferrooxidans metabolism: from genome sequence to industrial applications.</title>
        <authorList>
            <person name="Valdes J."/>
            <person name="Pedroso I."/>
            <person name="Quatrini R."/>
            <person name="Dodson R.J."/>
            <person name="Tettelin H."/>
            <person name="Blake R.II."/>
            <person name="Eisen J.A."/>
            <person name="Holmes D.S."/>
        </authorList>
    </citation>
    <scope>NUCLEOTIDE SEQUENCE [LARGE SCALE GENOMIC DNA]</scope>
    <source>
        <strain evidence="2">ATCC 23270 / DSM 14882 / CIP 104768 / NCIMB 8455</strain>
    </source>
</reference>
<protein>
    <submittedName>
        <fullName evidence="1">Uncharacterized protein</fullName>
    </submittedName>
</protein>
<dbReference type="KEGG" id="afr:AFE_1261"/>
<dbReference type="STRING" id="243159.AFE_1261"/>
<organism evidence="1 2">
    <name type="scientific">Acidithiobacillus ferrooxidans (strain ATCC 23270 / DSM 14882 / CIP 104768 / NCIMB 8455)</name>
    <name type="common">Ferrobacillus ferrooxidans (strain ATCC 23270)</name>
    <dbReference type="NCBI Taxonomy" id="243159"/>
    <lineage>
        <taxon>Bacteria</taxon>
        <taxon>Pseudomonadati</taxon>
        <taxon>Pseudomonadota</taxon>
        <taxon>Acidithiobacillia</taxon>
        <taxon>Acidithiobacillales</taxon>
        <taxon>Acidithiobacillaceae</taxon>
        <taxon>Acidithiobacillus</taxon>
    </lineage>
</organism>
<dbReference type="Proteomes" id="UP000001362">
    <property type="component" value="Chromosome"/>
</dbReference>
<name>B7J8U3_ACIF2</name>
<dbReference type="EMBL" id="CP001219">
    <property type="protein sequence ID" value="ACK80724.1"/>
    <property type="molecule type" value="Genomic_DNA"/>
</dbReference>